<dbReference type="PANTHER" id="PTHR23127">
    <property type="entry name" value="CENTROMERE/MICROTUBULE BINDING PROTEIN CBF5"/>
    <property type="match status" value="1"/>
</dbReference>
<dbReference type="InterPro" id="IPR005062">
    <property type="entry name" value="SAC3/GANP/THP3_conserved"/>
</dbReference>
<feature type="transmembrane region" description="Helical" evidence="17">
    <location>
        <begin position="2410"/>
        <end position="2433"/>
    </location>
</feature>
<feature type="domain" description="PUA" evidence="18">
    <location>
        <begin position="1725"/>
        <end position="1799"/>
    </location>
</feature>
<dbReference type="GO" id="GO:0005975">
    <property type="term" value="P:carbohydrate metabolic process"/>
    <property type="evidence" value="ECO:0007669"/>
    <property type="project" value="InterPro"/>
</dbReference>
<dbReference type="InterPro" id="IPR004521">
    <property type="entry name" value="Uncharacterised_CHP00451"/>
</dbReference>
<feature type="domain" description="Dyskerin-like" evidence="19">
    <location>
        <begin position="1475"/>
        <end position="1533"/>
    </location>
</feature>
<dbReference type="InterPro" id="IPR006710">
    <property type="entry name" value="Glyco_hydro_43"/>
</dbReference>
<dbReference type="CDD" id="cd21148">
    <property type="entry name" value="PUA_Cbf5"/>
    <property type="match status" value="1"/>
</dbReference>
<evidence type="ECO:0000313" key="21">
    <source>
        <dbReference type="Proteomes" id="UP000566819"/>
    </source>
</evidence>
<evidence type="ECO:0000256" key="6">
    <source>
        <dbReference type="ARBA" id="ARBA00019272"/>
    </source>
</evidence>
<feature type="region of interest" description="Disordered" evidence="16">
    <location>
        <begin position="2592"/>
        <end position="2628"/>
    </location>
</feature>
<dbReference type="NCBIfam" id="TIGR00451">
    <property type="entry name" value="unchar_dom_2"/>
    <property type="match status" value="1"/>
</dbReference>
<feature type="region of interest" description="Disordered" evidence="16">
    <location>
        <begin position="2490"/>
        <end position="2579"/>
    </location>
</feature>
<organism evidence="20 21">
    <name type="scientific">Cudoniella acicularis</name>
    <dbReference type="NCBI Taxonomy" id="354080"/>
    <lineage>
        <taxon>Eukaryota</taxon>
        <taxon>Fungi</taxon>
        <taxon>Dikarya</taxon>
        <taxon>Ascomycota</taxon>
        <taxon>Pezizomycotina</taxon>
        <taxon>Leotiomycetes</taxon>
        <taxon>Helotiales</taxon>
        <taxon>Tricladiaceae</taxon>
        <taxon>Cudoniella</taxon>
    </lineage>
</organism>
<comment type="function">
    <text evidence="10">Catalytic subunit of H/ACA small nucleolar ribonucleoprotein (H/ACA snoRNP) complex, which catalyzes pseudouridylation of rRNA. This involves the isomerization of uridine such that the ribose is subsequently attached to C5, instead of the normal N1. Pseudouridine ('psi') residues may serve to stabilize the conformation of rRNAs and play a central role in ribosomal RNA processing. The H/ACA snoRNP complex also mediates pseudouridylation of other types of RNAs. Catalyzes pseudouridylation at position 93 in U2 snRNA. Also catalyzes pseudouridylation of mRNAs; H/ACA-type snoRNAs probably guide pseudouridylation of mRNAs.</text>
</comment>
<dbReference type="PANTHER" id="PTHR23127:SF0">
    <property type="entry name" value="H_ACA RIBONUCLEOPROTEIN COMPLEX SUBUNIT DKC1"/>
    <property type="match status" value="1"/>
</dbReference>
<dbReference type="Gene3D" id="1.25.40.990">
    <property type="match status" value="1"/>
</dbReference>
<feature type="site" description="Important for catalytic activity, responsible for pKa modulation of the active site Glu and correct orientation of both the proton donor and substrate" evidence="15">
    <location>
        <position position="2137"/>
    </location>
</feature>
<comment type="caution">
    <text evidence="20">The sequence shown here is derived from an EMBL/GenBank/DDBJ whole genome shotgun (WGS) entry which is preliminary data.</text>
</comment>
<dbReference type="SUPFAM" id="SSF55120">
    <property type="entry name" value="Pseudouridine synthase"/>
    <property type="match status" value="1"/>
</dbReference>
<feature type="compositionally biased region" description="Basic residues" evidence="16">
    <location>
        <begin position="1909"/>
        <end position="1925"/>
    </location>
</feature>
<dbReference type="OrthoDB" id="10250002at2759"/>
<evidence type="ECO:0000256" key="3">
    <source>
        <dbReference type="ARBA" id="ARBA00001896"/>
    </source>
</evidence>
<keyword evidence="9" id="KW-0326">Glycosidase</keyword>
<evidence type="ECO:0000256" key="1">
    <source>
        <dbReference type="ARBA" id="ARBA00001166"/>
    </source>
</evidence>
<feature type="compositionally biased region" description="Low complexity" evidence="16">
    <location>
        <begin position="24"/>
        <end position="37"/>
    </location>
</feature>
<dbReference type="GO" id="GO:0000495">
    <property type="term" value="P:box H/ACA sno(s)RNA 3'-end processing"/>
    <property type="evidence" value="ECO:0007669"/>
    <property type="project" value="TreeGrafter"/>
</dbReference>
<feature type="compositionally biased region" description="Low complexity" evidence="16">
    <location>
        <begin position="1869"/>
        <end position="1879"/>
    </location>
</feature>
<keyword evidence="21" id="KW-1185">Reference proteome</keyword>
<comment type="catalytic activity">
    <reaction evidence="1">
        <text>a uridine in mRNA = a pseudouridine in mRNA</text>
        <dbReference type="Rhea" id="RHEA:56644"/>
        <dbReference type="Rhea" id="RHEA-COMP:14658"/>
        <dbReference type="Rhea" id="RHEA-COMP:14659"/>
        <dbReference type="ChEBI" id="CHEBI:65314"/>
        <dbReference type="ChEBI" id="CHEBI:65315"/>
    </reaction>
</comment>
<feature type="region of interest" description="Disordered" evidence="16">
    <location>
        <begin position="2640"/>
        <end position="2677"/>
    </location>
</feature>
<dbReference type="NCBIfam" id="TIGR00425">
    <property type="entry name" value="CBF5"/>
    <property type="match status" value="1"/>
</dbReference>
<dbReference type="InterPro" id="IPR036974">
    <property type="entry name" value="PUA_sf"/>
</dbReference>
<dbReference type="InterPro" id="IPR023296">
    <property type="entry name" value="Glyco_hydro_beta-prop_sf"/>
</dbReference>
<feature type="compositionally biased region" description="Polar residues" evidence="16">
    <location>
        <begin position="1372"/>
        <end position="1391"/>
    </location>
</feature>
<evidence type="ECO:0000256" key="15">
    <source>
        <dbReference type="PIRSR" id="PIRSR606710-2"/>
    </source>
</evidence>
<evidence type="ECO:0000256" key="11">
    <source>
        <dbReference type="ARBA" id="ARBA00072225"/>
    </source>
</evidence>
<reference evidence="20 21" key="1">
    <citation type="submission" date="2020-03" db="EMBL/GenBank/DDBJ databases">
        <title>Draft Genome Sequence of Cudoniella acicularis.</title>
        <authorList>
            <person name="Buettner E."/>
            <person name="Kellner H."/>
        </authorList>
    </citation>
    <scope>NUCLEOTIDE SEQUENCE [LARGE SCALE GENOMIC DNA]</scope>
    <source>
        <strain evidence="20 21">DSM 108380</strain>
    </source>
</reference>
<dbReference type="Pfam" id="PF04616">
    <property type="entry name" value="Glyco_hydro_43"/>
    <property type="match status" value="1"/>
</dbReference>
<comment type="similarity">
    <text evidence="4">Belongs to the pseudouridine synthase TruB family.</text>
</comment>
<dbReference type="GO" id="GO:0031118">
    <property type="term" value="P:rRNA pseudouridine synthesis"/>
    <property type="evidence" value="ECO:0007669"/>
    <property type="project" value="TreeGrafter"/>
</dbReference>
<feature type="compositionally biased region" description="Low complexity" evidence="16">
    <location>
        <begin position="280"/>
        <end position="292"/>
    </location>
</feature>
<dbReference type="SUPFAM" id="SSF75005">
    <property type="entry name" value="Arabinanase/levansucrase/invertase"/>
    <property type="match status" value="1"/>
</dbReference>
<evidence type="ECO:0000256" key="10">
    <source>
        <dbReference type="ARBA" id="ARBA00056777"/>
    </source>
</evidence>
<dbReference type="EMBL" id="JAAMPI010000354">
    <property type="protein sequence ID" value="KAF4632352.1"/>
    <property type="molecule type" value="Genomic_DNA"/>
</dbReference>
<dbReference type="FunFam" id="3.30.2350.10:FF:000001">
    <property type="entry name" value="H/ACA ribonucleoprotein complex subunit CBF5"/>
    <property type="match status" value="1"/>
</dbReference>
<dbReference type="InterPro" id="IPR002478">
    <property type="entry name" value="PUA"/>
</dbReference>
<dbReference type="SMART" id="SM00359">
    <property type="entry name" value="PUA"/>
    <property type="match status" value="1"/>
</dbReference>
<feature type="region of interest" description="Disordered" evidence="16">
    <location>
        <begin position="83"/>
        <end position="125"/>
    </location>
</feature>
<evidence type="ECO:0000259" key="19">
    <source>
        <dbReference type="SMART" id="SM01136"/>
    </source>
</evidence>
<evidence type="ECO:0000256" key="7">
    <source>
        <dbReference type="ARBA" id="ARBA00022801"/>
    </source>
</evidence>
<evidence type="ECO:0000256" key="14">
    <source>
        <dbReference type="ARBA" id="ARBA00082909"/>
    </source>
</evidence>
<evidence type="ECO:0000256" key="16">
    <source>
        <dbReference type="SAM" id="MobiDB-lite"/>
    </source>
</evidence>
<feature type="compositionally biased region" description="Basic and acidic residues" evidence="16">
    <location>
        <begin position="1392"/>
        <end position="1403"/>
    </location>
</feature>
<feature type="compositionally biased region" description="Polar residues" evidence="16">
    <location>
        <begin position="2509"/>
        <end position="2528"/>
    </location>
</feature>
<dbReference type="Proteomes" id="UP000566819">
    <property type="component" value="Unassembled WGS sequence"/>
</dbReference>
<dbReference type="SUPFAM" id="SSF88697">
    <property type="entry name" value="PUA domain-like"/>
    <property type="match status" value="1"/>
</dbReference>
<feature type="region of interest" description="Disordered" evidence="16">
    <location>
        <begin position="1846"/>
        <end position="1943"/>
    </location>
</feature>
<feature type="region of interest" description="Disordered" evidence="16">
    <location>
        <begin position="854"/>
        <end position="876"/>
    </location>
</feature>
<dbReference type="InterPro" id="IPR002501">
    <property type="entry name" value="PsdUridine_synth_N"/>
</dbReference>
<protein>
    <recommendedName>
        <fullName evidence="6">H/ACA ribonucleoprotein complex subunit CBF5</fullName>
    </recommendedName>
    <alternativeName>
        <fullName evidence="12">Centromere-binding factor 5</fullName>
    </alternativeName>
    <alternativeName>
        <fullName evidence="11">H/ACA ribonucleoprotein complex subunit cbf5</fullName>
    </alternativeName>
    <alternativeName>
        <fullName evidence="14">H/ACA snoRNP protein CBF5</fullName>
    </alternativeName>
    <alternativeName>
        <fullName evidence="13">Small nucleolar RNP protein CBF5</fullName>
    </alternativeName>
</protein>
<dbReference type="Pfam" id="PF01509">
    <property type="entry name" value="TruB_N"/>
    <property type="match status" value="1"/>
</dbReference>
<dbReference type="InterPro" id="IPR015947">
    <property type="entry name" value="PUA-like_sf"/>
</dbReference>
<feature type="region of interest" description="Disordered" evidence="16">
    <location>
        <begin position="161"/>
        <end position="209"/>
    </location>
</feature>
<keyword evidence="17" id="KW-1133">Transmembrane helix</keyword>
<dbReference type="GO" id="GO:0031429">
    <property type="term" value="C:box H/ACA snoRNP complex"/>
    <property type="evidence" value="ECO:0007669"/>
    <property type="project" value="TreeGrafter"/>
</dbReference>
<dbReference type="CDD" id="cd02572">
    <property type="entry name" value="PseudoU_synth_hDyskerin"/>
    <property type="match status" value="1"/>
</dbReference>
<feature type="compositionally biased region" description="Polar residues" evidence="16">
    <location>
        <begin position="83"/>
        <end position="93"/>
    </location>
</feature>
<dbReference type="InterPro" id="IPR020103">
    <property type="entry name" value="PsdUridine_synth_cat_dom_sf"/>
</dbReference>
<dbReference type="PROSITE" id="PS50890">
    <property type="entry name" value="PUA"/>
    <property type="match status" value="1"/>
</dbReference>
<evidence type="ECO:0000256" key="2">
    <source>
        <dbReference type="ARBA" id="ARBA00001832"/>
    </source>
</evidence>
<feature type="compositionally biased region" description="Polar residues" evidence="16">
    <location>
        <begin position="339"/>
        <end position="367"/>
    </location>
</feature>
<feature type="compositionally biased region" description="Polar residues" evidence="16">
    <location>
        <begin position="199"/>
        <end position="209"/>
    </location>
</feature>
<feature type="compositionally biased region" description="Polar residues" evidence="16">
    <location>
        <begin position="261"/>
        <end position="278"/>
    </location>
</feature>
<feature type="compositionally biased region" description="Polar residues" evidence="16">
    <location>
        <begin position="866"/>
        <end position="876"/>
    </location>
</feature>
<keyword evidence="8" id="KW-0413">Isomerase</keyword>
<dbReference type="GO" id="GO:0003723">
    <property type="term" value="F:RNA binding"/>
    <property type="evidence" value="ECO:0007669"/>
    <property type="project" value="InterPro"/>
</dbReference>
<dbReference type="GO" id="GO:1990481">
    <property type="term" value="P:mRNA pseudouridine synthesis"/>
    <property type="evidence" value="ECO:0007669"/>
    <property type="project" value="TreeGrafter"/>
</dbReference>
<dbReference type="Gene3D" id="3.30.2350.10">
    <property type="entry name" value="Pseudouridine synthase"/>
    <property type="match status" value="1"/>
</dbReference>
<dbReference type="Gene3D" id="2.115.10.20">
    <property type="entry name" value="Glycosyl hydrolase domain, family 43"/>
    <property type="match status" value="1"/>
</dbReference>
<dbReference type="NCBIfam" id="NF003280">
    <property type="entry name" value="PRK04270.1"/>
    <property type="match status" value="1"/>
</dbReference>
<gene>
    <name evidence="20" type="ORF">G7Y89_g5773</name>
</gene>
<proteinExistence type="inferred from homology"/>
<keyword evidence="7" id="KW-0378">Hydrolase</keyword>
<feature type="region of interest" description="Disordered" evidence="16">
    <location>
        <begin position="1267"/>
        <end position="1302"/>
    </location>
</feature>
<name>A0A8H4W3H7_9HELO</name>
<feature type="compositionally biased region" description="Low complexity" evidence="16">
    <location>
        <begin position="161"/>
        <end position="171"/>
    </location>
</feature>
<feature type="compositionally biased region" description="Basic and acidic residues" evidence="16">
    <location>
        <begin position="1898"/>
        <end position="1908"/>
    </location>
</feature>
<dbReference type="InterPro" id="IPR032819">
    <property type="entry name" value="TruB_C"/>
</dbReference>
<dbReference type="GO" id="GO:0004553">
    <property type="term" value="F:hydrolase activity, hydrolyzing O-glycosyl compounds"/>
    <property type="evidence" value="ECO:0007669"/>
    <property type="project" value="InterPro"/>
</dbReference>
<feature type="compositionally biased region" description="Basic and acidic residues" evidence="16">
    <location>
        <begin position="95"/>
        <end position="108"/>
    </location>
</feature>
<feature type="region of interest" description="Disordered" evidence="16">
    <location>
        <begin position="1"/>
        <end position="54"/>
    </location>
</feature>
<evidence type="ECO:0000256" key="5">
    <source>
        <dbReference type="ARBA" id="ARBA00009865"/>
    </source>
</evidence>
<feature type="region of interest" description="Disordered" evidence="16">
    <location>
        <begin position="816"/>
        <end position="837"/>
    </location>
</feature>
<dbReference type="Pfam" id="PF16198">
    <property type="entry name" value="TruB_C_2"/>
    <property type="match status" value="1"/>
</dbReference>
<feature type="region of interest" description="Disordered" evidence="16">
    <location>
        <begin position="980"/>
        <end position="1092"/>
    </location>
</feature>
<evidence type="ECO:0000313" key="20">
    <source>
        <dbReference type="EMBL" id="KAF4632352.1"/>
    </source>
</evidence>
<comment type="similarity">
    <text evidence="5">Belongs to the glycosyl hydrolase 43 family.</text>
</comment>
<dbReference type="InterPro" id="IPR004802">
    <property type="entry name" value="tRNA_PsdUridine_synth_B_fam"/>
</dbReference>
<sequence length="2677" mass="292916">MLLSRGSSARARQPQNRSRGSRGRGPTSRGASSSSSKSLHDPQIPKGPRALHDLSNTYVPRGAFCGKSFKNFKNRYLSYDYTGTSPITDSPNPFEQERQENAAKREQRGQNGTMVNGRGSRGANKQVRFADPPIEQKMDPFTKAPSPAALNHFGAVNKSPSSFGGPSTTPFNPFAPKQDAPLKPFASSAKSNPFGAPSQPFSSPATTSVFGMPSNTNKTAVFSNPFGNPSTSVFGTPSESPSTTTTTNAFGKPSINPFGAPSSSSANPFGTTPSNKTIFPTPTTSTQNTSSQLFPNHFGASPSSNLPNLGQASAAGSSSSGSTNISNSSPKFNGAFSKPRTNGSAFGQQKSTTRDTSGTNSTVSGNATGERIHQLLRKEGIITPPWPTLQPGDPNFKSAIEGYWRSSKDYRSRVRVCLIRAGLLDDPDKPKKLSEAIDFKGICEEMCPEFEKATRIFERDVKNAEMAIGPDGQLYPAPEKMIKALARSAAGQDAPLPMDIRSPAALRRTLDYLFQIVLGDDEENLPRVHHFLWDRTRAIRRDFVFQSSMSPVELADQVYCLERITRFHVIALHQMSKDGVSPTEEFSEQQEVEQLGKALLSLIHAYEDCNAQGINCENETEFKACYVLLNRNNPGILETVQNWGWKFWGESDVIRTAVSLVETLQNTWDTLGPLKPHAAMDIAQNAFSRFFTIIEDKKVSYTMACFAEIHFNSIRKSILKTILSSYRKQRDQTKDWTLSKLNTYLRFDDENEIIPFGEAHGLRFDEIDGEDYLSFDTDVGVSDPITTLKQAHSYRLVEKKRASHSLPEAINSSVYDETKEDEVSNAGLMEESATEEDEGLFVKDDTMYSQPKRAEQLGTGSGNGNGLRNDSGSQSQTPAIAEVLPKPASIFDQISTPTTFGNDFFKPIFKYPNNNSSEVTGNAGPASIFAQPTNGSTFPKIPEASTSQETPVQTPNSIFVPPLSKETAAAKTLSSFDFNQTSSAPKVAETSRPTPSLGNHVTTESKMASPTPPLTFGPYKVSKPPSIFDSTTPPKQPAGQSPLPQPFSTTPASTPPPMPLPTPSFGKSPVVETEQNTATSSPMLFPGANILHQSSGASPAPLPLNRNANYQKLAEWVTVGDNGLIDHFTSFTVEGILRQTMSMFLREEAERAIKEADEKAKKGADDFRYRSLATKYFHLWREYAHRKWLKRRGREARQARREMAESLKASKAAQSANVVEDFRASIAPRRRTSLESLLDATGILDGVHNQEKQLRAIVQDEQALNRVKRQRSEKTLNGRDSTASRHKRGRSDNPFRRSLLSDPSYLTGGSRIHLMSKYDAQDESRKQVSGVQTDYFRLKARGITTLHNGTPLASSVAKTILHPKRSFDGITKSATSQSHSSPARSVPAKTTNEVERSRTSAERDEDILALKKRAKAAMVEDNKSRQKRTFEDDDEALFERAKRVREQMDEGHVFGVSQKEIDYTIKPEATTPAVDTSSWPLLLKNYNNLLVRTGHFTPIPNGCTPLKRDLKSYISSGVINLDKPSNPSSHEVVAWVKRMLRVEKTGHSGTLDPKVTGCLIVCIDRATRLVKSQQGAGKEYVCVIRLHDKLPGGEAQFARALEALTGALFQRPPLISAVKRQLRIRTIHESKLYEFDNDRHLGVFWVSCEAGTYIRTLCVHLGLLLGVGAHMQELRRVRSGAMDENENMVTLHDVLDAQWMQDNTRDESYLRKVISPLETLLTTYKRIVVKDSAVNAVCYGAKLMIPGLLRYEAGIEVHEEVVLMTTKGEAIALGIAQMSTVELSTCDHGVVAKVKRCIMERDLYPRRWGLGPVALEKKKMKADGKLDKYGRPNEATPAKWNTEYKDFTAPLDGSSPAPVTENTSKEDVAAPPAIPAIEADTSMISNGIEESGKKRKRHEGETAEEKAERKRKKKEKKEKKAKKEGKKVQDSDDMGNNSRSFNTTDALSQSMLSIESDWVKMFANILSTTVLLAGAVSSSPLGSLYARSTTISPVINASFPGPAIFQDSDDTFYAFAINNNPGPNDNKHFLWPYPLPLFLGINLLAVQVARATAPSGPWAVLPNDLLPQPGSRSNGANVWAPDMRKIGSKYVLYYSANDAAQTNLHCVGIATSDTVLGPYTAATTSLACPLNAGGAIDPAGFTDTDGTHYIVYKVDGSAIGTGGPCGNADEPVVPTPLMLQQLEADGATPTGSPVQLLDRSDADEPLIEAPNLILVNGVYVLFFSSNCFNTPLYDASYATASSVRGPFTKASASLMVTDNPFSITAPGGAQATNNGKNLVFHANCDAGRLERQFYIINHNTEGNENNTETSGYVAGKISKPAITVEDWSRQYGHHPDGEEPELEVAAKDSFALACWLILVALDAGCNQQPPAGWLIGMKGVIFSTIPVNITFPGDNATTPLAPNKKIDEGVIIGIVAAIVIILIIVSFVTLLCVRKYRERRRERELLVSPLDPRYGAQNITSPNPGAYGNPYSSSSIKDAKLNHFNPNEWTASAKPIPFPPDNKSPDGWQDNQSPLSSIPPSYTSSGIPTHQAYIPTRSPVSPLSTTRENYNLPTYYNTSRNRPPPISTTSQENSFSPRQVLPSEVQENIQHASRIISPVSPPTRPTSRAARTRSTGVGNVNAGKDGGSHASRFDFELAETEMRTREGTQGRVLVGKGTKADRTPDSANSDEMWPGTY</sequence>
<comment type="catalytic activity">
    <reaction evidence="3">
        <text>uridine in 5S rRNA = pseudouridine in 5S rRNA</text>
        <dbReference type="Rhea" id="RHEA:47036"/>
        <dbReference type="Rhea" id="RHEA-COMP:11730"/>
        <dbReference type="Rhea" id="RHEA-COMP:11731"/>
        <dbReference type="ChEBI" id="CHEBI:65314"/>
        <dbReference type="ChEBI" id="CHEBI:65315"/>
    </reaction>
</comment>
<evidence type="ECO:0000256" key="9">
    <source>
        <dbReference type="ARBA" id="ARBA00023295"/>
    </source>
</evidence>
<dbReference type="Gene3D" id="2.30.130.10">
    <property type="entry name" value="PUA domain"/>
    <property type="match status" value="1"/>
</dbReference>
<feature type="region of interest" description="Disordered" evidence="16">
    <location>
        <begin position="1370"/>
        <end position="1403"/>
    </location>
</feature>
<feature type="compositionally biased region" description="Polar residues" evidence="16">
    <location>
        <begin position="2538"/>
        <end position="2577"/>
    </location>
</feature>
<keyword evidence="17" id="KW-0812">Transmembrane</keyword>
<dbReference type="GO" id="GO:0009982">
    <property type="term" value="F:pseudouridine synthase activity"/>
    <property type="evidence" value="ECO:0007669"/>
    <property type="project" value="InterPro"/>
</dbReference>
<dbReference type="Pfam" id="PF03399">
    <property type="entry name" value="SAC3_GANP"/>
    <property type="match status" value="1"/>
</dbReference>
<dbReference type="CDD" id="cd08999">
    <property type="entry name" value="GH43_ABN-like"/>
    <property type="match status" value="1"/>
</dbReference>
<dbReference type="GO" id="GO:0031120">
    <property type="term" value="P:snRNA pseudouridine synthesis"/>
    <property type="evidence" value="ECO:0007669"/>
    <property type="project" value="TreeGrafter"/>
</dbReference>
<feature type="compositionally biased region" description="Polar residues" evidence="16">
    <location>
        <begin position="1934"/>
        <end position="1943"/>
    </location>
</feature>
<dbReference type="SMART" id="SM01136">
    <property type="entry name" value="DKCLD"/>
    <property type="match status" value="1"/>
</dbReference>
<feature type="compositionally biased region" description="Low complexity" evidence="16">
    <location>
        <begin position="2605"/>
        <end position="2615"/>
    </location>
</feature>
<evidence type="ECO:0000256" key="17">
    <source>
        <dbReference type="SAM" id="Phobius"/>
    </source>
</evidence>
<dbReference type="Pfam" id="PF08068">
    <property type="entry name" value="DKCLD"/>
    <property type="match status" value="1"/>
</dbReference>
<evidence type="ECO:0000256" key="8">
    <source>
        <dbReference type="ARBA" id="ARBA00023235"/>
    </source>
</evidence>
<keyword evidence="17" id="KW-0472">Membrane</keyword>
<accession>A0A8H4W3H7</accession>
<feature type="compositionally biased region" description="Polar residues" evidence="16">
    <location>
        <begin position="991"/>
        <end position="1008"/>
    </location>
</feature>
<feature type="compositionally biased region" description="Low complexity" evidence="16">
    <location>
        <begin position="308"/>
        <end position="329"/>
    </location>
</feature>
<evidence type="ECO:0000256" key="12">
    <source>
        <dbReference type="ARBA" id="ARBA00077661"/>
    </source>
</evidence>
<dbReference type="InterPro" id="IPR012960">
    <property type="entry name" value="Dyskerin-like"/>
</dbReference>
<evidence type="ECO:0000256" key="13">
    <source>
        <dbReference type="ARBA" id="ARBA00081789"/>
    </source>
</evidence>
<feature type="compositionally biased region" description="Pro residues" evidence="16">
    <location>
        <begin position="1053"/>
        <end position="1062"/>
    </location>
</feature>
<feature type="compositionally biased region" description="Polar residues" evidence="16">
    <location>
        <begin position="1073"/>
        <end position="1082"/>
    </location>
</feature>
<feature type="region of interest" description="Disordered" evidence="16">
    <location>
        <begin position="232"/>
        <end position="369"/>
    </location>
</feature>
<evidence type="ECO:0000259" key="18">
    <source>
        <dbReference type="SMART" id="SM00359"/>
    </source>
</evidence>
<evidence type="ECO:0000256" key="4">
    <source>
        <dbReference type="ARBA" id="ARBA00008999"/>
    </source>
</evidence>
<dbReference type="Pfam" id="PF01472">
    <property type="entry name" value="PUA"/>
    <property type="match status" value="1"/>
</dbReference>
<comment type="catalytic activity">
    <reaction evidence="2">
        <text>uridine in snRNA = pseudouridine in snRNA</text>
        <dbReference type="Rhea" id="RHEA:51124"/>
        <dbReference type="Rhea" id="RHEA-COMP:12891"/>
        <dbReference type="Rhea" id="RHEA-COMP:12892"/>
        <dbReference type="ChEBI" id="CHEBI:65314"/>
        <dbReference type="ChEBI" id="CHEBI:65315"/>
    </reaction>
</comment>
<feature type="compositionally biased region" description="Low complexity" evidence="16">
    <location>
        <begin position="236"/>
        <end position="247"/>
    </location>
</feature>